<reference evidence="1 2" key="1">
    <citation type="submission" date="2018-02" db="EMBL/GenBank/DDBJ databases">
        <title>Genomic Encyclopedia of Archaeal and Bacterial Type Strains, Phase II (KMG-II): from individual species to whole genera.</title>
        <authorList>
            <person name="Goeker M."/>
        </authorList>
    </citation>
    <scope>NUCLEOTIDE SEQUENCE [LARGE SCALE GENOMIC DNA]</scope>
    <source>
        <strain evidence="1 2">DSM 21165</strain>
    </source>
</reference>
<comment type="caution">
    <text evidence="1">The sequence shown here is derived from an EMBL/GenBank/DDBJ whole genome shotgun (WGS) entry which is preliminary data.</text>
</comment>
<dbReference type="InterPro" id="IPR013783">
    <property type="entry name" value="Ig-like_fold"/>
</dbReference>
<protein>
    <recommendedName>
        <fullName evidence="3">Lipocalin-like protein</fullName>
    </recommendedName>
</protein>
<dbReference type="AlphaFoldDB" id="A0A362X7R6"/>
<dbReference type="Gene3D" id="2.60.40.10">
    <property type="entry name" value="Immunoglobulins"/>
    <property type="match status" value="2"/>
</dbReference>
<dbReference type="RefSeq" id="WP_146109706.1">
    <property type="nucleotide sequence ID" value="NZ_PVEO01000001.1"/>
</dbReference>
<dbReference type="PROSITE" id="PS51257">
    <property type="entry name" value="PROKAR_LIPOPROTEIN"/>
    <property type="match status" value="1"/>
</dbReference>
<dbReference type="InterPro" id="IPR003961">
    <property type="entry name" value="FN3_dom"/>
</dbReference>
<evidence type="ECO:0008006" key="3">
    <source>
        <dbReference type="Google" id="ProtNLM"/>
    </source>
</evidence>
<organism evidence="1 2">
    <name type="scientific">Jejuia pallidilutea</name>
    <dbReference type="NCBI Taxonomy" id="504487"/>
    <lineage>
        <taxon>Bacteria</taxon>
        <taxon>Pseudomonadati</taxon>
        <taxon>Bacteroidota</taxon>
        <taxon>Flavobacteriia</taxon>
        <taxon>Flavobacteriales</taxon>
        <taxon>Flavobacteriaceae</taxon>
        <taxon>Jejuia</taxon>
    </lineage>
</organism>
<evidence type="ECO:0000313" key="2">
    <source>
        <dbReference type="Proteomes" id="UP000251545"/>
    </source>
</evidence>
<accession>A0A362X7R6</accession>
<dbReference type="Proteomes" id="UP000251545">
    <property type="component" value="Unassembled WGS sequence"/>
</dbReference>
<dbReference type="EMBL" id="PVEO01000001">
    <property type="protein sequence ID" value="PQV51746.1"/>
    <property type="molecule type" value="Genomic_DNA"/>
</dbReference>
<dbReference type="CDD" id="cd00063">
    <property type="entry name" value="FN3"/>
    <property type="match status" value="1"/>
</dbReference>
<proteinExistence type="predicted"/>
<name>A0A362X7R6_9FLAO</name>
<sequence>MNYKFQLIVFSIFSLSLLMLSCESDDINERDSIKKDVKKEDLYGIWSIYNVELNNQIQNVPVNFEECGRDFFIYQENGLYEEFLFQESRNCIPTKNILNWELDNGILRLSTTNQTETIEVNNVNNTTFVFSANLDLDGDGKSEKYKFTALRYIPPNEMDIYSSSFSAKHFTDRIEFNWDEYIGYNNFLKYEIYRSTANCDIDSADLIGSIEDVKNTKFIDENAPNAESLCYFLKIYTNKGLLGQSDARYIYTENIIPKNVTIKDASSAENSVTISWQKYEGYHFSHYEIRVQDQNENSSPNIETVKIIDDINITSYTDEMPPYVNHPVYSIYVHNIFGNISPLERDKNMIETNFTRSELLEFDYIRFLNFDPAGKVFYFYGVNPDNSRRLIKYDYINKTVEAEGFKLPTVQTDVEMQLVNSENGEELIFEQGGDYWVYDTTDLTFKYALKPGFGLRDSFAYLKNNIWIFSDKDDVFTFKRNGDEMLQIDEKPHFPDHQGGMNYEITKLDDTNILLSHNNEGRAIHFSVDNEGYITQKGIIEIPLWATYNSDISVNSTASLILNKKRNKVYSSTDFSEVASYTNPLTTSSINTSGTKIFGTDKEEVSARIFQGHKKEIVVYDLVQNSIINIGTKGYPLYVVEDNDGNIISLSSGFPRDEYYDIHNHNMPDMFVEIIE</sequence>
<gene>
    <name evidence="1" type="ORF">CLV33_101676</name>
</gene>
<evidence type="ECO:0000313" key="1">
    <source>
        <dbReference type="EMBL" id="PQV51746.1"/>
    </source>
</evidence>